<evidence type="ECO:0000256" key="12">
    <source>
        <dbReference type="ARBA" id="ARBA00023180"/>
    </source>
</evidence>
<evidence type="ECO:0000256" key="7">
    <source>
        <dbReference type="ARBA" id="ARBA00022837"/>
    </source>
</evidence>
<dbReference type="PROSITE" id="PS00232">
    <property type="entry name" value="CADHERIN_1"/>
    <property type="match status" value="13"/>
</dbReference>
<feature type="domain" description="Cadherin" evidence="18">
    <location>
        <begin position="1406"/>
        <end position="1514"/>
    </location>
</feature>
<dbReference type="PRINTS" id="PR00205">
    <property type="entry name" value="CADHERIN"/>
</dbReference>
<comment type="subcellular location">
    <subcellularLocation>
        <location evidence="1">Cell membrane</location>
        <topology evidence="1">Single-pass type I membrane protein</topology>
    </subcellularLocation>
</comment>
<feature type="compositionally biased region" description="Low complexity" evidence="16">
    <location>
        <begin position="4041"/>
        <end position="4051"/>
    </location>
</feature>
<dbReference type="SUPFAM" id="SSF49313">
    <property type="entry name" value="Cadherin-like"/>
    <property type="match status" value="27"/>
</dbReference>
<feature type="domain" description="Cadherin" evidence="18">
    <location>
        <begin position="2398"/>
        <end position="2501"/>
    </location>
</feature>
<evidence type="ECO:0000256" key="3">
    <source>
        <dbReference type="ARBA" id="ARBA00022536"/>
    </source>
</evidence>
<feature type="domain" description="Cadherin" evidence="18">
    <location>
        <begin position="3456"/>
        <end position="3554"/>
    </location>
</feature>
<dbReference type="GO" id="GO:0035332">
    <property type="term" value="P:positive regulation of hippo signaling"/>
    <property type="evidence" value="ECO:0007669"/>
    <property type="project" value="UniProtKB-ARBA"/>
</dbReference>
<feature type="domain" description="Cadherin" evidence="18">
    <location>
        <begin position="3134"/>
        <end position="3341"/>
    </location>
</feature>
<dbReference type="Gene3D" id="2.60.40.60">
    <property type="entry name" value="Cadherins"/>
    <property type="match status" value="27"/>
</dbReference>
<dbReference type="FunFam" id="2.60.40.60:FF:000039">
    <property type="entry name" value="FAT atypical cadherin 3"/>
    <property type="match status" value="1"/>
</dbReference>
<dbReference type="FunFam" id="2.60.40.60:FF:000102">
    <property type="entry name" value="Dachsous cadherin-related 1b"/>
    <property type="match status" value="1"/>
</dbReference>
<feature type="domain" description="Cadherin" evidence="18">
    <location>
        <begin position="3029"/>
        <end position="3133"/>
    </location>
</feature>
<keyword evidence="4 17" id="KW-0812">Transmembrane</keyword>
<dbReference type="GO" id="GO:0016477">
    <property type="term" value="P:cell migration"/>
    <property type="evidence" value="ECO:0007669"/>
    <property type="project" value="UniProtKB-ARBA"/>
</dbReference>
<feature type="compositionally biased region" description="Acidic residues" evidence="16">
    <location>
        <begin position="827"/>
        <end position="836"/>
    </location>
</feature>
<feature type="domain" description="Cadherin" evidence="18">
    <location>
        <begin position="186"/>
        <end position="297"/>
    </location>
</feature>
<dbReference type="FunFam" id="2.60.40.60:FF:000005">
    <property type="entry name" value="Protocadherin 9"/>
    <property type="match status" value="1"/>
</dbReference>
<dbReference type="GO" id="GO:0048589">
    <property type="term" value="P:developmental growth"/>
    <property type="evidence" value="ECO:0007669"/>
    <property type="project" value="UniProtKB-ARBA"/>
</dbReference>
<feature type="transmembrane region" description="Helical" evidence="17">
    <location>
        <begin position="3670"/>
        <end position="3692"/>
    </location>
</feature>
<feature type="region of interest" description="Disordered" evidence="16">
    <location>
        <begin position="3975"/>
        <end position="4003"/>
    </location>
</feature>
<feature type="compositionally biased region" description="Low complexity" evidence="16">
    <location>
        <begin position="3730"/>
        <end position="3741"/>
    </location>
</feature>
<feature type="compositionally biased region" description="Low complexity" evidence="16">
    <location>
        <begin position="3750"/>
        <end position="3764"/>
    </location>
</feature>
<dbReference type="GO" id="GO:0005509">
    <property type="term" value="F:calcium ion binding"/>
    <property type="evidence" value="ECO:0007669"/>
    <property type="project" value="UniProtKB-UniRule"/>
</dbReference>
<dbReference type="GO" id="GO:0009887">
    <property type="term" value="P:animal organ morphogenesis"/>
    <property type="evidence" value="ECO:0007669"/>
    <property type="project" value="UniProtKB-ARBA"/>
</dbReference>
<feature type="region of interest" description="Disordered" evidence="16">
    <location>
        <begin position="3811"/>
        <end position="3845"/>
    </location>
</feature>
<feature type="domain" description="Cadherin" evidence="18">
    <location>
        <begin position="2924"/>
        <end position="3029"/>
    </location>
</feature>
<evidence type="ECO:0000256" key="13">
    <source>
        <dbReference type="ARBA" id="ARBA00062150"/>
    </source>
</evidence>
<evidence type="ECO:0000256" key="4">
    <source>
        <dbReference type="ARBA" id="ARBA00022692"/>
    </source>
</evidence>
<evidence type="ECO:0000256" key="17">
    <source>
        <dbReference type="SAM" id="Phobius"/>
    </source>
</evidence>
<evidence type="ECO:0000256" key="16">
    <source>
        <dbReference type="SAM" id="MobiDB-lite"/>
    </source>
</evidence>
<keyword evidence="10 17" id="KW-0472">Membrane</keyword>
<feature type="domain" description="Cadherin" evidence="18">
    <location>
        <begin position="1623"/>
        <end position="1728"/>
    </location>
</feature>
<name>A0A7R8W6N8_9CRUS</name>
<feature type="domain" description="Cadherin" evidence="18">
    <location>
        <begin position="1358"/>
        <end position="1405"/>
    </location>
</feature>
<dbReference type="InterPro" id="IPR015919">
    <property type="entry name" value="Cadherin-like_sf"/>
</dbReference>
<dbReference type="FunFam" id="2.60.40.60:FF:000080">
    <property type="entry name" value="FAT atypical cadherin 1"/>
    <property type="match status" value="1"/>
</dbReference>
<evidence type="ECO:0000313" key="19">
    <source>
        <dbReference type="EMBL" id="CAD7225929.1"/>
    </source>
</evidence>
<evidence type="ECO:0000256" key="14">
    <source>
        <dbReference type="ARBA" id="ARBA00072299"/>
    </source>
</evidence>
<feature type="domain" description="Cadherin" evidence="18">
    <location>
        <begin position="1515"/>
        <end position="1622"/>
    </location>
</feature>
<feature type="region of interest" description="Disordered" evidence="16">
    <location>
        <begin position="3700"/>
        <end position="3774"/>
    </location>
</feature>
<keyword evidence="3" id="KW-0245">EGF-like domain</keyword>
<dbReference type="Pfam" id="PF00028">
    <property type="entry name" value="Cadherin"/>
    <property type="match status" value="25"/>
</dbReference>
<evidence type="ECO:0000256" key="8">
    <source>
        <dbReference type="ARBA" id="ARBA00022889"/>
    </source>
</evidence>
<feature type="domain" description="Cadherin" evidence="18">
    <location>
        <begin position="516"/>
        <end position="623"/>
    </location>
</feature>
<feature type="domain" description="Cadherin" evidence="18">
    <location>
        <begin position="1729"/>
        <end position="1836"/>
    </location>
</feature>
<proteinExistence type="predicted"/>
<dbReference type="FunFam" id="2.60.40.60:FF:000127">
    <property type="entry name" value="Protocadherin beta 1"/>
    <property type="match status" value="1"/>
</dbReference>
<evidence type="ECO:0000256" key="5">
    <source>
        <dbReference type="ARBA" id="ARBA00022729"/>
    </source>
</evidence>
<reference evidence="19" key="1">
    <citation type="submission" date="2020-11" db="EMBL/GenBank/DDBJ databases">
        <authorList>
            <person name="Tran Van P."/>
        </authorList>
    </citation>
    <scope>NUCLEOTIDE SEQUENCE</scope>
</reference>
<feature type="compositionally biased region" description="Polar residues" evidence="16">
    <location>
        <begin position="3873"/>
        <end position="3886"/>
    </location>
</feature>
<evidence type="ECO:0000259" key="18">
    <source>
        <dbReference type="PROSITE" id="PS50268"/>
    </source>
</evidence>
<dbReference type="EMBL" id="OB660695">
    <property type="protein sequence ID" value="CAD7225929.1"/>
    <property type="molecule type" value="Genomic_DNA"/>
</dbReference>
<keyword evidence="7" id="KW-0106">Calcium</keyword>
<feature type="domain" description="Cadherin" evidence="18">
    <location>
        <begin position="298"/>
        <end position="404"/>
    </location>
</feature>
<keyword evidence="5" id="KW-0732">Signal</keyword>
<feature type="domain" description="Cadherin" evidence="18">
    <location>
        <begin position="89"/>
        <end position="185"/>
    </location>
</feature>
<keyword evidence="12" id="KW-0325">Glycoprotein</keyword>
<dbReference type="GO" id="GO:0007156">
    <property type="term" value="P:homophilic cell adhesion via plasma membrane adhesion molecules"/>
    <property type="evidence" value="ECO:0007669"/>
    <property type="project" value="InterPro"/>
</dbReference>
<dbReference type="GO" id="GO:0016327">
    <property type="term" value="C:apicolateral plasma membrane"/>
    <property type="evidence" value="ECO:0007669"/>
    <property type="project" value="UniProtKB-ARBA"/>
</dbReference>
<feature type="domain" description="Cadherin" evidence="18">
    <location>
        <begin position="999"/>
        <end position="1095"/>
    </location>
</feature>
<feature type="domain" description="Cadherin" evidence="18">
    <location>
        <begin position="2187"/>
        <end position="2291"/>
    </location>
</feature>
<evidence type="ECO:0000256" key="1">
    <source>
        <dbReference type="ARBA" id="ARBA00004251"/>
    </source>
</evidence>
<keyword evidence="9 17" id="KW-1133">Transmembrane helix</keyword>
<feature type="domain" description="Cadherin" evidence="18">
    <location>
        <begin position="3342"/>
        <end position="3447"/>
    </location>
</feature>
<dbReference type="FunFam" id="2.60.40.60:FF:000007">
    <property type="entry name" value="Protocadherin alpha 2"/>
    <property type="match status" value="1"/>
</dbReference>
<dbReference type="FunFam" id="2.60.40.60:FF:000035">
    <property type="entry name" value="Protocadherin Fat 3"/>
    <property type="match status" value="1"/>
</dbReference>
<dbReference type="GO" id="GO:0090251">
    <property type="term" value="P:protein localization involved in establishment of planar polarity"/>
    <property type="evidence" value="ECO:0007669"/>
    <property type="project" value="UniProtKB-ARBA"/>
</dbReference>
<dbReference type="FunFam" id="2.60.40.60:FF:000092">
    <property type="entry name" value="Protocadherin 8"/>
    <property type="match status" value="2"/>
</dbReference>
<accession>A0A7R8W6N8</accession>
<dbReference type="PANTHER" id="PTHR24026">
    <property type="entry name" value="FAT ATYPICAL CADHERIN-RELATED"/>
    <property type="match status" value="1"/>
</dbReference>
<dbReference type="FunFam" id="2.60.40.60:FF:000020">
    <property type="entry name" value="Dachsous cadherin-related 1b"/>
    <property type="match status" value="8"/>
</dbReference>
<feature type="domain" description="Cadherin" evidence="18">
    <location>
        <begin position="2292"/>
        <end position="2397"/>
    </location>
</feature>
<dbReference type="GO" id="GO:0007163">
    <property type="term" value="P:establishment or maintenance of cell polarity"/>
    <property type="evidence" value="ECO:0007669"/>
    <property type="project" value="UniProtKB-ARBA"/>
</dbReference>
<organism evidence="19">
    <name type="scientific">Cyprideis torosa</name>
    <dbReference type="NCBI Taxonomy" id="163714"/>
    <lineage>
        <taxon>Eukaryota</taxon>
        <taxon>Metazoa</taxon>
        <taxon>Ecdysozoa</taxon>
        <taxon>Arthropoda</taxon>
        <taxon>Crustacea</taxon>
        <taxon>Oligostraca</taxon>
        <taxon>Ostracoda</taxon>
        <taxon>Podocopa</taxon>
        <taxon>Podocopida</taxon>
        <taxon>Cytherocopina</taxon>
        <taxon>Cytheroidea</taxon>
        <taxon>Cytherideidae</taxon>
        <taxon>Cyprideis</taxon>
    </lineage>
</organism>
<feature type="domain" description="Cadherin" evidence="18">
    <location>
        <begin position="2818"/>
        <end position="2923"/>
    </location>
</feature>
<dbReference type="CDD" id="cd11304">
    <property type="entry name" value="Cadherin_repeat"/>
    <property type="match status" value="27"/>
</dbReference>
<evidence type="ECO:0000256" key="10">
    <source>
        <dbReference type="ARBA" id="ARBA00023136"/>
    </source>
</evidence>
<dbReference type="FunFam" id="2.60.40.60:FF:000033">
    <property type="entry name" value="FAT atypical cadherin 1"/>
    <property type="match status" value="1"/>
</dbReference>
<protein>
    <recommendedName>
        <fullName evidence="14">Protocadherin-16</fullName>
    </recommendedName>
    <alternativeName>
        <fullName evidence="15">Protein dachsous homolog 1</fullName>
    </alternativeName>
</protein>
<feature type="domain" description="Cadherin" evidence="18">
    <location>
        <begin position="2710"/>
        <end position="2813"/>
    </location>
</feature>
<dbReference type="InterPro" id="IPR027397">
    <property type="entry name" value="Catenin-bd_sf"/>
</dbReference>
<sequence>MAEFLMGEAGDLDEEAANELRLFTNCMSCKNKSMENWPVVVYGSSAGARYSLSFTMPPRSPRTKFKVYECVWTVVMVLLLVIGQFSVLAEFTKEFEVSEGVSVGTSIGDVSEGGTPGPPYLIVPMPGIAVDSDLIIDETSGKIRTKVPLDRETRGEYSFVAIPSSGENIRVVIRVLDENDNAPEFAIPVMQIHFPENTPRDVKRTLQPALDKDLGLFNTQRYKIVSGNVGNTFRLSSHREKDGVLYLDLQINGFLDRETKPYYTLVIEAYDGGSPPLKGSMTVNITIQDVNDNQPIFNQSRYYGTIPENATLGTSVLQVFATDTDTGDNGRVSYSINRRQSDRDEVFAIDENTGVIRVNRPLDFESKEVHELVAVARDNGAQALETTAFVSVRVLDVNDNQPTINLIFLSDDATPKISEEAQPGEIVARISVNDPDSKEEYSNVNVTLEGGDGHFGLTTRDSIIYLVIVSLPLDRETQANYTLSVTATDQGSPPLHAARTFDLRVTDANDNAPEFEETVYHASVLEVADPGTSVFSLSATDRDEGVNAQVTYSIVDGQRGSSSDWFQIDPKTGLITTKAHVDCETDSSPRIRVQAVDGGEPALSSTTEVVITIRDINDNEPTFDQSFYNVSVKEDAQVHDCILQPMEEKRGGDQPAASILMPSNEPTSLLIARVLNNPGEPEARTLALAELVPLCFMEVLAQLDDLRLSEAEMVLGDPVSSFRQRAAAASLIAQQKEEGPAWAVSSASSNRSSQRGVGSGGGLVGVDGFLPGASTPERGQTASSGVCPSIFELKFSLEGRVFWSVARVDLSPSHCELRCWSLRSSSEEEEDEEEEERPITRQRQRATGDGKRANGYIMDFFSRNAWIHQPSTELEEFIDAGKESERLMIYDRDPQITMATMGFEEGAVGFEEGAVGFEDEDSQNLWCNLDLILSPHCPAIRRLRHHNRRLSQRPVPVHLNKAQEALYRTRAAIKPQGEGMRSSSVLISASLSLTPRGFQVSATDPDCGVNAIVNYSLAEPASRAGEFYIESDTGKLCLASPLDRETRAMYEFPVIATDRGGQGEVFFLIITSCIALHETDFYDDGVVLSSTSPTSHQKTSSSTPARWHRALPDVSACSLLLPFWCPTTPPGLGVGLFNRGPACSINHSLAHTDGFLSLSQPPVSLKRVGQHQVIDSRHGTSPANDSPAKDVNQDSWEEDELVRAMPGSTTTLMGMTGPPHSDLPSFFVALLWLQPVQQEQPSSLRLSPADAASSVRVSLVSYSNFKLYDGPLEKEEWSGVAGRSVDCKIWIFCSWFLGPVQLQWTVEHHGLCEGGFPSRGRLMNEMARPLKTPDRQLELANLMSPWTCLKRNRNASSRERVIFQEERLHRTVGRTRSRPPSLRGLSTSAMVKILVLDVNDNSPVFYPREYNVSLRQGPIPQGPIVAVVAEDPDSGTFGRISYSIVSGNQDRVFRINSETGELFMSRPLYNLRGLGSLRPILLSIQAHDGGGREAREAAQIRLSMVSADQRPPLFERNRYVFVVQEGLGRSTPVGSVKATVADGSHSSNAKESVRYSIQSGDPDGFFRIDEQSGTIFTTAELDHERNPFLILNIQARAGTPPTYGNAQVNISIQDINDNAPEFEFPSVTVSIPESAETGTSVYVANAVDRDAGANGQVTYSLLRWTGEEQHFRVDRVTGSITLNRALDYETEANYTLTLEGRDHGTPPLTSTLEVIIHVQDANDNPPKFEQDVYQLEFPEDSPLNTPLLTVVAHDRDSGNNARITYTIVPSEHGTSSLPIGIFPNSGVLYLKGEVDRETRDSYEFQVQAQDNGFPSFNSRTKVILKVTDVNDNAPVFQGMAGDREYHFSVEEAQRSGTVLGRIKATDRDLGSNGTVIYRISGKNDANLQLNGNTGELSTLVPLDRERHAEYRLSVTASDMGQPPMVTTAEVLITVRDVNDHSPEFVEPRSNRLSVREEQPIGTHVTKVQAIDRDEGENATVRYFIPTEGNDPSTREIFSLDADSGIIRTRAVLSQKEKNSYVLVVEARDQGRPRALSQTLKLTIIVLDLSDNRPTSAAASLHYELPEDAPIGTHVGLIGRDLSSSPSRFYEVTQDYSIADGNVDGCFAVDGNLIVTACRLDRETRASYSLRIRSVEEESVAGGSYGFPLGLLASSPPGKRSLPDESAAVVFSVDVTILDVNDELPTFKADPLLATVSEGDSVGSLVFNFSAVDRDQGRNGEVGYRLVEQWPKDHFRLDSTSGQLTLLEALDYEQVPEYTLVVEATDAGRPPQSSRVTAILTVQDVNDHRPEFRIPRKDIQVREDEPVGTSLLQVGAVDKDTGVNGRLTYGIVSGNEDGEFHLDADSGMLTLAAPLDRERRARYVLNVSVSDGGSPEPMLDYENLSISVLDVNDHAPMFSQRTFFANISEDSSVGSFVLRLRAMDLDQEGGSQNLSFGLNLESDSFRVDPLSGEVFTISSLDREKTAELELSVFVKDSGDPPLFDDATVRVRILDINDHAPRFPASCYPLVVPENSEFGVIHRMIAVDEDEGPNAQITYSLAGGNIDNQFLLDPVTGALSSGLLDREMRDRYHLIVVAEDRGVPPRRGTCNLTVHVKDENDNPPRFPQASYHATLPEDALPGRSVLELRALDPDMGRNARITYSLTNETQWLFTVNNESGLITTTGMFDREKESTYSFEVRATDGGEYNAHWVQVKVVVSISDINDHSPVFKEYPFRQTVSEDTQQGQKLLLVTATDEDAGQNAQITYKLAPSASSMNRFAIDPNTGELSALTSLKPDAGSLFLVEVIAEDGGQPSRSSTGLVEIQVGRTSGPVTTIRFSEATYEVSLDEDARPGRDVVKVQAARTDGRRQRITYSFGSGNEDGAFDINSNNGLIRVRDPTHLDYEQRSSIRLIVVARTEGHSPLFGYATVKVDLIDANDNSPRFTQVNYATVVWEGNSKGTFVAQVSATDDDSGENAAISYHIVDGNPDNAFAIDPPLSGIVKTNIVLDREIRDSYYLTIMASDQGQPQRTGTAMLRISVVDINDNKPTFPPHTNVSIVEDAEVGSLVTTVTANDVDTAPPLTYALVPSQGAAATDISAFSIDRFTGKILLAQPLDFERQSSYSVQVSASDSSHVENTVLTVHVLDQNDNPPVFQHQAYDVTVPASLAPGTSVLTLQATDKDSRRNGDIQYSIARESVSVFTIDAELGTLHLNRSLDSISASMIEVVVAARDRGRPKGRTAFAKARLRIARTLRENLEFRRNYATVSVKEDSPVGTTLFRAPAPTSLCCVVFSLLNLSPSEEEQFHMISSTGELILTNPLDRETRSNFSLKIMAADRDDSGNNVTMTLQIDVQDVNDFVPRFEQSTFALQIPEDKPRESSVFQVHAIDRDLGEHGSVFYHLTSGNVGAVFRLDGVTGVLSLAQELDFESRSSYVLVVKAADNDPERPLSSYCLIRVEVQDQNEHKPIFPSRLLHGFVFENAPPETPVLQIRAVDADGGRFGRLNYTLVAGGKAGDDWERFRLDATTGTLYSKEVFDYEEQREFAMAVTARDAGGLSTTGQVRIHVQSQDEFAPSFSQSSYTFAAPRDVPAGYVIGRVYADDQDQGPDGAIVYQLAEGDRGDWTVNATTGDILANRPLQGMSGQSTLNLVVSSGRLGSLRARTQVTVQVNPELTAGIAAASGSPGGSGMAPWALALIVSLALLAVGLAAVIFVIRLRGRYRHKPPPSEHHYDNPAPSDFYAPDPYSPNNTLPPYSYATPPSSTIKAGMNPMLELSENSASASSGRGSAEDEEEDEELRMINEGSLRQQSNLSESPMEGTASVVPNTADYLARLGITGSRGGPPSSNGRQSIYSGAGSGGGDTGSKKSQGLYLFHDEAGRQGDIDLNSLFRGGPSSVASSQHRSTTGAPTVLANGSHNHAHHLMAPPPHHIHHSHEMQPPPVPKGPSFGQPSMTGSLSSIVHSEEELAGSYNWDYLLDWGPQYQPLAHVFSEIARLKDDSPPASMTSSPILSPKKPPPLLTSLPPRSIAALPSRSSHYSHDPISSGTGMGFAISPSFSPALSPLAARPPSISPSVVPPPRPTPRRIPSSAPASEREMRI</sequence>
<feature type="domain" description="Cadherin" evidence="18">
    <location>
        <begin position="3555"/>
        <end position="3647"/>
    </location>
</feature>
<keyword evidence="8" id="KW-0130">Cell adhesion</keyword>
<dbReference type="FunFam" id="2.60.40.60:FF:000094">
    <property type="entry name" value="protocadherin gamma-C4 isoform X2"/>
    <property type="match status" value="1"/>
</dbReference>
<evidence type="ECO:0000256" key="9">
    <source>
        <dbReference type="ARBA" id="ARBA00022989"/>
    </source>
</evidence>
<dbReference type="SMART" id="SM00112">
    <property type="entry name" value="CA"/>
    <property type="match status" value="27"/>
</dbReference>
<feature type="region of interest" description="Disordered" evidence="16">
    <location>
        <begin position="3862"/>
        <end position="3886"/>
    </location>
</feature>
<feature type="region of interest" description="Disordered" evidence="16">
    <location>
        <begin position="823"/>
        <end position="848"/>
    </location>
</feature>
<feature type="domain" description="Cadherin" evidence="18">
    <location>
        <begin position="1946"/>
        <end position="2055"/>
    </location>
</feature>
<evidence type="ECO:0000256" key="6">
    <source>
        <dbReference type="ARBA" id="ARBA00022737"/>
    </source>
</evidence>
<feature type="domain" description="Cadherin" evidence="18">
    <location>
        <begin position="1841"/>
        <end position="1944"/>
    </location>
</feature>
<evidence type="ECO:0000256" key="2">
    <source>
        <dbReference type="ARBA" id="ARBA00022475"/>
    </source>
</evidence>
<dbReference type="InterPro" id="IPR002126">
    <property type="entry name" value="Cadherin-like_dom"/>
</dbReference>
<feature type="region of interest" description="Disordered" evidence="16">
    <location>
        <begin position="4041"/>
        <end position="4076"/>
    </location>
</feature>
<dbReference type="PROSITE" id="PS50268">
    <property type="entry name" value="CADHERIN_2"/>
    <property type="match status" value="27"/>
</dbReference>
<gene>
    <name evidence="19" type="ORF">CTOB1V02_LOCUS3857</name>
</gene>
<dbReference type="FunFam" id="2.60.40.60:FF:000021">
    <property type="entry name" value="FAT atypical cadherin 1"/>
    <property type="match status" value="1"/>
</dbReference>
<feature type="region of interest" description="Disordered" evidence="16">
    <location>
        <begin position="1170"/>
        <end position="1195"/>
    </location>
</feature>
<feature type="domain" description="Cadherin" evidence="18">
    <location>
        <begin position="2502"/>
        <end position="2604"/>
    </location>
</feature>
<feature type="compositionally biased region" description="Low complexity" evidence="16">
    <location>
        <begin position="3819"/>
        <end position="3832"/>
    </location>
</feature>
<dbReference type="PANTHER" id="PTHR24026:SF126">
    <property type="entry name" value="PROTOCADHERIN FAT 4"/>
    <property type="match status" value="1"/>
</dbReference>
<keyword evidence="11" id="KW-1015">Disulfide bond</keyword>
<evidence type="ECO:0000256" key="15">
    <source>
        <dbReference type="ARBA" id="ARBA00079083"/>
    </source>
</evidence>
<evidence type="ECO:0000256" key="11">
    <source>
        <dbReference type="ARBA" id="ARBA00023157"/>
    </source>
</evidence>
<comment type="subunit">
    <text evidence="13">Heterophilic interaction with FAT4; this interaction affects their respective protein levels.</text>
</comment>
<keyword evidence="6" id="KW-0677">Repeat</keyword>
<feature type="domain" description="Cadherin" evidence="18">
    <location>
        <begin position="2605"/>
        <end position="2709"/>
    </location>
</feature>
<dbReference type="InterPro" id="IPR020894">
    <property type="entry name" value="Cadherin_CS"/>
</dbReference>
<feature type="domain" description="Cadherin" evidence="18">
    <location>
        <begin position="2056"/>
        <end position="2186"/>
    </location>
</feature>
<dbReference type="OrthoDB" id="6252479at2759"/>
<feature type="domain" description="Cadherin" evidence="18">
    <location>
        <begin position="417"/>
        <end position="515"/>
    </location>
</feature>
<keyword evidence="2" id="KW-1003">Cell membrane</keyword>
<dbReference type="Gene3D" id="4.10.900.10">
    <property type="entry name" value="TCF3-CBD (Catenin binding domain)"/>
    <property type="match status" value="1"/>
</dbReference>